<evidence type="ECO:0000256" key="1">
    <source>
        <dbReference type="SAM" id="MobiDB-lite"/>
    </source>
</evidence>
<dbReference type="OrthoDB" id="1550625at2"/>
<reference evidence="3 4" key="1">
    <citation type="submission" date="2019-06" db="EMBL/GenBank/DDBJ databases">
        <authorList>
            <person name="Li M."/>
        </authorList>
    </citation>
    <scope>NUCLEOTIDE SEQUENCE [LARGE SCALE GENOMIC DNA]</scope>
    <source>
        <strain evidence="3 4">BGMRC2036</strain>
    </source>
</reference>
<sequence length="449" mass="49151">MVTMHNIRARHTSGLPQPQAQPDGGGARFATATSSASSGGTRQARSWSPTPFGPFDRLPAASICRPCAESRASRDATLKAQNLQESQKLDLAQRATDQSGISAEHLLAVHAVAVDRNTILAIRPVDKMAQELIAQGHPTKGFHVKGKSSNWGPQCAFIPVDQRLSKLNGDPGRVTAFNKKVADSLEKKEAYAVPLVISRDRLESLKQSNLITFDGSRDDTAVLEISSRAPDGKVLHFTAHPQEGDQRQSVEIRLDGKPVEVLAPAPQSKGLTADYDLFAVAPHEADFGEADRVPNRDISYEAYLHRRGSFKHEKAGIETPSQFYAHEDLEIGNASPRIREIIPVLNKAVGQEEQPVFHHNADSFSPAANDTDNFPLTYASPVSFGKFPVMGSIENKKDLNDFIIAAKNAGYHFAVNPNWKLDTSDQQRVHSLRDCFTEQSGRRRAPLSS</sequence>
<proteinExistence type="predicted"/>
<accession>A0A506UC30</accession>
<name>A0A506UC30_9HYPH</name>
<dbReference type="GO" id="GO:0005576">
    <property type="term" value="C:extracellular region"/>
    <property type="evidence" value="ECO:0007669"/>
    <property type="project" value="InterPro"/>
</dbReference>
<dbReference type="GO" id="GO:0008294">
    <property type="term" value="F:calcium- and calmodulin-responsive adenylate cyclase activity"/>
    <property type="evidence" value="ECO:0007669"/>
    <property type="project" value="InterPro"/>
</dbReference>
<dbReference type="AlphaFoldDB" id="A0A506UC30"/>
<organism evidence="3 4">
    <name type="scientific">Martelella alba</name>
    <dbReference type="NCBI Taxonomy" id="2590451"/>
    <lineage>
        <taxon>Bacteria</taxon>
        <taxon>Pseudomonadati</taxon>
        <taxon>Pseudomonadota</taxon>
        <taxon>Alphaproteobacteria</taxon>
        <taxon>Hyphomicrobiales</taxon>
        <taxon>Aurantimonadaceae</taxon>
        <taxon>Martelella</taxon>
    </lineage>
</organism>
<dbReference type="Pfam" id="PF03497">
    <property type="entry name" value="Anthrax_toxA"/>
    <property type="match status" value="1"/>
</dbReference>
<gene>
    <name evidence="3" type="ORF">FJU08_11220</name>
</gene>
<keyword evidence="4" id="KW-1185">Reference proteome</keyword>
<feature type="domain" description="Anthrax toxin edema factor central" evidence="2">
    <location>
        <begin position="92"/>
        <end position="263"/>
    </location>
</feature>
<evidence type="ECO:0000313" key="3">
    <source>
        <dbReference type="EMBL" id="TPW30534.1"/>
    </source>
</evidence>
<dbReference type="EMBL" id="VHLG01000005">
    <property type="protein sequence ID" value="TPW30534.1"/>
    <property type="molecule type" value="Genomic_DNA"/>
</dbReference>
<evidence type="ECO:0000259" key="2">
    <source>
        <dbReference type="Pfam" id="PF03497"/>
    </source>
</evidence>
<feature type="compositionally biased region" description="Low complexity" evidence="1">
    <location>
        <begin position="28"/>
        <end position="46"/>
    </location>
</feature>
<dbReference type="InterPro" id="IPR037017">
    <property type="entry name" value="Anthrax_toxin_edema_cen_sf"/>
</dbReference>
<dbReference type="SUPFAM" id="SSF81298">
    <property type="entry name" value="Adenylylcyclase toxin (the edema factor)"/>
    <property type="match status" value="1"/>
</dbReference>
<evidence type="ECO:0000313" key="4">
    <source>
        <dbReference type="Proteomes" id="UP000318801"/>
    </source>
</evidence>
<dbReference type="InterPro" id="IPR035099">
    <property type="entry name" value="Anthrax_toxin_C-terminal"/>
</dbReference>
<comment type="caution">
    <text evidence="3">The sequence shown here is derived from an EMBL/GenBank/DDBJ whole genome shotgun (WGS) entry which is preliminary data.</text>
</comment>
<feature type="region of interest" description="Disordered" evidence="1">
    <location>
        <begin position="1"/>
        <end position="53"/>
    </location>
</feature>
<dbReference type="Proteomes" id="UP000318801">
    <property type="component" value="Unassembled WGS sequence"/>
</dbReference>
<dbReference type="Gene3D" id="3.90.1760.10">
    <property type="entry name" value="Anthrax toxin, edema factor, central domain"/>
    <property type="match status" value="1"/>
</dbReference>
<dbReference type="InterPro" id="IPR005165">
    <property type="entry name" value="Anthrax_toxin_edema_cen"/>
</dbReference>
<protein>
    <submittedName>
        <fullName evidence="3">Adenylate cyclase</fullName>
    </submittedName>
</protein>